<dbReference type="PRINTS" id="PR00445">
    <property type="entry name" value="HUPFHYPC"/>
</dbReference>
<comment type="caution">
    <text evidence="2">The sequence shown here is derived from an EMBL/GenBank/DDBJ whole genome shotgun (WGS) entry which is preliminary data.</text>
</comment>
<dbReference type="PANTHER" id="PTHR35177:SF2">
    <property type="entry name" value="HYDROGENASE MATURATION FACTOR HYBG"/>
    <property type="match status" value="1"/>
</dbReference>
<dbReference type="RefSeq" id="WP_394460888.1">
    <property type="nucleotide sequence ID" value="NZ_JBIGHZ010000003.1"/>
</dbReference>
<protein>
    <submittedName>
        <fullName evidence="2">HypC/HybG/HupF family hydrogenase formation chaperone</fullName>
    </submittedName>
</protein>
<accession>A0ABW7FW61</accession>
<dbReference type="InterPro" id="IPR001109">
    <property type="entry name" value="Hydrogenase_HupF/HypC"/>
</dbReference>
<evidence type="ECO:0000256" key="1">
    <source>
        <dbReference type="ARBA" id="ARBA00006018"/>
    </source>
</evidence>
<dbReference type="SUPFAM" id="SSF159127">
    <property type="entry name" value="HupF/HypC-like"/>
    <property type="match status" value="1"/>
</dbReference>
<evidence type="ECO:0000313" key="3">
    <source>
        <dbReference type="Proteomes" id="UP001606099"/>
    </source>
</evidence>
<dbReference type="PANTHER" id="PTHR35177">
    <property type="entry name" value="HYDROGENASE MATURATION FACTOR HYBG"/>
    <property type="match status" value="1"/>
</dbReference>
<organism evidence="2 3">
    <name type="scientific">Roseateles rivi</name>
    <dbReference type="NCBI Taxonomy" id="3299028"/>
    <lineage>
        <taxon>Bacteria</taxon>
        <taxon>Pseudomonadati</taxon>
        <taxon>Pseudomonadota</taxon>
        <taxon>Betaproteobacteria</taxon>
        <taxon>Burkholderiales</taxon>
        <taxon>Sphaerotilaceae</taxon>
        <taxon>Roseateles</taxon>
    </lineage>
</organism>
<reference evidence="2 3" key="1">
    <citation type="submission" date="2024-08" db="EMBL/GenBank/DDBJ databases">
        <authorList>
            <person name="Lu H."/>
        </authorList>
    </citation>
    <scope>NUCLEOTIDE SEQUENCE [LARGE SCALE GENOMIC DNA]</scope>
    <source>
        <strain evidence="2 3">BYS180W</strain>
    </source>
</reference>
<proteinExistence type="inferred from homology"/>
<sequence>MCLAIPALLVEKRAQDQALVALGGIRKPISIALVPEAQVGDYVIVHVGHAIGLVDAEEAQRTLALFAQMAPTDETPQP</sequence>
<dbReference type="Gene3D" id="2.30.30.140">
    <property type="match status" value="1"/>
</dbReference>
<dbReference type="Proteomes" id="UP001606099">
    <property type="component" value="Unassembled WGS sequence"/>
</dbReference>
<name>A0ABW7FW61_9BURK</name>
<dbReference type="Pfam" id="PF01455">
    <property type="entry name" value="HupF_HypC"/>
    <property type="match status" value="1"/>
</dbReference>
<keyword evidence="3" id="KW-1185">Reference proteome</keyword>
<comment type="similarity">
    <text evidence="1">Belongs to the HupF/HypC family.</text>
</comment>
<dbReference type="NCBIfam" id="TIGR00074">
    <property type="entry name" value="hypC_hupF"/>
    <property type="match status" value="1"/>
</dbReference>
<dbReference type="EMBL" id="JBIGHZ010000003">
    <property type="protein sequence ID" value="MFG6448553.1"/>
    <property type="molecule type" value="Genomic_DNA"/>
</dbReference>
<evidence type="ECO:0000313" key="2">
    <source>
        <dbReference type="EMBL" id="MFG6448553.1"/>
    </source>
</evidence>
<gene>
    <name evidence="2" type="ORF">ACG0Z6_09920</name>
</gene>